<evidence type="ECO:0000256" key="5">
    <source>
        <dbReference type="ARBA" id="ARBA00012699"/>
    </source>
</evidence>
<keyword evidence="18" id="KW-1185">Reference proteome</keyword>
<comment type="similarity">
    <text evidence="4">Belongs to the glycosyltransferase 2 family.</text>
</comment>
<keyword evidence="7" id="KW-0328">Glycosyltransferase</keyword>
<dbReference type="SUPFAM" id="SSF53448">
    <property type="entry name" value="Nucleotide-diphospho-sugar transferases"/>
    <property type="match status" value="1"/>
</dbReference>
<keyword evidence="8" id="KW-0808">Transferase</keyword>
<accession>A0A0F4ZJB7</accession>
<protein>
    <recommendedName>
        <fullName evidence="6">Ceramide glucosyltransferase</fullName>
        <ecNumber evidence="5">2.4.1.80</ecNumber>
    </recommendedName>
    <alternativeName>
        <fullName evidence="13">Glucosylceramide synthase</fullName>
    </alternativeName>
    <alternativeName>
        <fullName evidence="14">UDP-glucose ceramide glucosyltransferase</fullName>
    </alternativeName>
    <alternativeName>
        <fullName evidence="12">UDP-glucose:N-acylsphingosine D-glucosyltransferase</fullName>
    </alternativeName>
</protein>
<organism evidence="17 18">
    <name type="scientific">Thielaviopsis punctulata</name>
    <dbReference type="NCBI Taxonomy" id="72032"/>
    <lineage>
        <taxon>Eukaryota</taxon>
        <taxon>Fungi</taxon>
        <taxon>Dikarya</taxon>
        <taxon>Ascomycota</taxon>
        <taxon>Pezizomycotina</taxon>
        <taxon>Sordariomycetes</taxon>
        <taxon>Hypocreomycetidae</taxon>
        <taxon>Microascales</taxon>
        <taxon>Ceratocystidaceae</taxon>
        <taxon>Thielaviopsis</taxon>
    </lineage>
</organism>
<dbReference type="EMBL" id="LAEV01000442">
    <property type="protein sequence ID" value="KKA30300.1"/>
    <property type="molecule type" value="Genomic_DNA"/>
</dbReference>
<dbReference type="InterPro" id="IPR029044">
    <property type="entry name" value="Nucleotide-diphossugar_trans"/>
</dbReference>
<evidence type="ECO:0000256" key="3">
    <source>
        <dbReference type="ARBA" id="ARBA00004991"/>
    </source>
</evidence>
<evidence type="ECO:0000256" key="9">
    <source>
        <dbReference type="ARBA" id="ARBA00022692"/>
    </source>
</evidence>
<dbReference type="GO" id="GO:0016020">
    <property type="term" value="C:membrane"/>
    <property type="evidence" value="ECO:0007669"/>
    <property type="project" value="UniProtKB-SubCell"/>
</dbReference>
<evidence type="ECO:0000256" key="10">
    <source>
        <dbReference type="ARBA" id="ARBA00022989"/>
    </source>
</evidence>
<proteinExistence type="inferred from homology"/>
<feature type="region of interest" description="Disordered" evidence="15">
    <location>
        <begin position="525"/>
        <end position="551"/>
    </location>
</feature>
<name>A0A0F4ZJB7_9PEZI</name>
<evidence type="ECO:0000256" key="7">
    <source>
        <dbReference type="ARBA" id="ARBA00022676"/>
    </source>
</evidence>
<evidence type="ECO:0000256" key="1">
    <source>
        <dbReference type="ARBA" id="ARBA00004141"/>
    </source>
</evidence>
<evidence type="ECO:0000256" key="11">
    <source>
        <dbReference type="ARBA" id="ARBA00023136"/>
    </source>
</evidence>
<keyword evidence="10 16" id="KW-1133">Transmembrane helix</keyword>
<evidence type="ECO:0000256" key="13">
    <source>
        <dbReference type="ARBA" id="ARBA00031543"/>
    </source>
</evidence>
<reference evidence="17 18" key="1">
    <citation type="submission" date="2015-03" db="EMBL/GenBank/DDBJ databases">
        <authorList>
            <person name="Radwan O."/>
            <person name="Al-Naeli F.A."/>
            <person name="Rendon G.A."/>
            <person name="Fields C."/>
        </authorList>
    </citation>
    <scope>NUCLEOTIDE SEQUENCE [LARGE SCALE GENOMIC DNA]</scope>
    <source>
        <strain evidence="17">CR-DP1</strain>
    </source>
</reference>
<evidence type="ECO:0000256" key="4">
    <source>
        <dbReference type="ARBA" id="ARBA00006739"/>
    </source>
</evidence>
<dbReference type="Proteomes" id="UP000033483">
    <property type="component" value="Unassembled WGS sequence"/>
</dbReference>
<evidence type="ECO:0000256" key="6">
    <source>
        <dbReference type="ARBA" id="ARBA00019988"/>
    </source>
</evidence>
<keyword evidence="9 16" id="KW-0812">Transmembrane</keyword>
<comment type="caution">
    <text evidence="17">The sequence shown here is derived from an EMBL/GenBank/DDBJ whole genome shotgun (WGS) entry which is preliminary data.</text>
</comment>
<sequence>MALDLVQLAGTICLLWSVGIFCVQLIGISQLFRNYSKNPRPPISTTLPNNEVPHVTVIRPVKGIEAGLYECITSIFKQDYPVNKLSIRLCVAEKSDPAYPILCRIATQFSEFDVQVLVEEEDPVLHGVNGNINHLGPNPKIRNISRAYREAPGDLIWIADCNVWVGPGVTGRMVDKLMGFRAGGERGPQYKFVHQLPLLVDIEKPLSSTAESLKPLLAAANGSKTASSYPSSYINEQAWFRRVWANGGGRLDEMFMATTHSKFYSAINTVAVAPCIVGKSNMFRKSQLDMLTDPAQNPQLHSQGKYNRPTGIDYFSMFICEDHLIGDTFWRANIPGFLNHGMCLGDLAIQPASAMTVSAYMARRARWLRARKWTVLAATLIEPGVESLLCCGAFSYAATTLPWFAKHLGIPPTGTAQLYIWLSLLFGWMLCDYLNFSMLHSGDSVEIDHDTPVWARGTRRPGGHVRRGFGDWLFAWIGRELLALPVWTYAVLLGTTVNWRGKLFRVRMDMSVVELEKQCLSSEFKSSHAGSGTRTPQMEMGRPGSSSSRAD</sequence>
<dbReference type="OrthoDB" id="1483400at2759"/>
<dbReference type="Pfam" id="PF13506">
    <property type="entry name" value="Glyco_transf_21"/>
    <property type="match status" value="1"/>
</dbReference>
<dbReference type="PANTHER" id="PTHR12726:SF0">
    <property type="entry name" value="CERAMIDE GLUCOSYLTRANSFERASE"/>
    <property type="match status" value="1"/>
</dbReference>
<evidence type="ECO:0000313" key="18">
    <source>
        <dbReference type="Proteomes" id="UP000033483"/>
    </source>
</evidence>
<comment type="pathway">
    <text evidence="3">Sphingolipid metabolism.</text>
</comment>
<dbReference type="EC" id="2.4.1.80" evidence="5"/>
<dbReference type="UniPathway" id="UPA00222"/>
<dbReference type="PANTHER" id="PTHR12726">
    <property type="entry name" value="CERAMIDE GLUCOSYLTRANSFERASE"/>
    <property type="match status" value="1"/>
</dbReference>
<evidence type="ECO:0000313" key="17">
    <source>
        <dbReference type="EMBL" id="KKA30300.1"/>
    </source>
</evidence>
<comment type="pathway">
    <text evidence="2">Lipid metabolism; sphingolipid metabolism.</text>
</comment>
<evidence type="ECO:0000256" key="15">
    <source>
        <dbReference type="SAM" id="MobiDB-lite"/>
    </source>
</evidence>
<evidence type="ECO:0000256" key="16">
    <source>
        <dbReference type="SAM" id="Phobius"/>
    </source>
</evidence>
<evidence type="ECO:0000256" key="12">
    <source>
        <dbReference type="ARBA" id="ARBA00031017"/>
    </source>
</evidence>
<feature type="compositionally biased region" description="Polar residues" evidence="15">
    <location>
        <begin position="525"/>
        <end position="536"/>
    </location>
</feature>
<comment type="subcellular location">
    <subcellularLocation>
        <location evidence="1">Membrane</location>
        <topology evidence="1">Multi-pass membrane protein</topology>
    </subcellularLocation>
</comment>
<gene>
    <name evidence="17" type="ORF">TD95_005278</name>
</gene>
<keyword evidence="11 16" id="KW-0472">Membrane</keyword>
<dbReference type="GO" id="GO:0008120">
    <property type="term" value="F:ceramide glucosyltransferase activity"/>
    <property type="evidence" value="ECO:0007669"/>
    <property type="project" value="UniProtKB-EC"/>
</dbReference>
<dbReference type="AlphaFoldDB" id="A0A0F4ZJB7"/>
<dbReference type="InterPro" id="IPR025993">
    <property type="entry name" value="Ceramide_glucosylTrfase"/>
</dbReference>
<evidence type="ECO:0000256" key="8">
    <source>
        <dbReference type="ARBA" id="ARBA00022679"/>
    </source>
</evidence>
<feature type="transmembrane region" description="Helical" evidence="16">
    <location>
        <begin position="6"/>
        <end position="28"/>
    </location>
</feature>
<dbReference type="GO" id="GO:0006679">
    <property type="term" value="P:glucosylceramide biosynthetic process"/>
    <property type="evidence" value="ECO:0007669"/>
    <property type="project" value="TreeGrafter"/>
</dbReference>
<evidence type="ECO:0000256" key="14">
    <source>
        <dbReference type="ARBA" id="ARBA00032575"/>
    </source>
</evidence>
<evidence type="ECO:0000256" key="2">
    <source>
        <dbReference type="ARBA" id="ARBA00004760"/>
    </source>
</evidence>